<dbReference type="Proteomes" id="UP001187531">
    <property type="component" value="Unassembled WGS sequence"/>
</dbReference>
<evidence type="ECO:0000256" key="2">
    <source>
        <dbReference type="ARBA" id="ARBA00010686"/>
    </source>
</evidence>
<gene>
    <name evidence="8" type="ORF">QYM36_004940</name>
</gene>
<comment type="caution">
    <text evidence="8">The sequence shown here is derived from an EMBL/GenBank/DDBJ whole genome shotgun (WGS) entry which is preliminary data.</text>
</comment>
<evidence type="ECO:0000256" key="5">
    <source>
        <dbReference type="ARBA" id="ARBA00023056"/>
    </source>
</evidence>
<dbReference type="Pfam" id="PF05693">
    <property type="entry name" value="Glycogen_syn"/>
    <property type="match status" value="1"/>
</dbReference>
<evidence type="ECO:0000256" key="6">
    <source>
        <dbReference type="ARBA" id="ARBA00047345"/>
    </source>
</evidence>
<name>A0AA88L5I3_ARTSF</name>
<evidence type="ECO:0000313" key="9">
    <source>
        <dbReference type="Proteomes" id="UP001187531"/>
    </source>
</evidence>
<dbReference type="Gene3D" id="3.40.50.2000">
    <property type="entry name" value="Glycogen Phosphorylase B"/>
    <property type="match status" value="1"/>
</dbReference>
<dbReference type="AlphaFoldDB" id="A0AA88L5I3"/>
<dbReference type="EMBL" id="JAVRJZ010000008">
    <property type="protein sequence ID" value="KAK2719293.1"/>
    <property type="molecule type" value="Genomic_DNA"/>
</dbReference>
<dbReference type="PANTHER" id="PTHR10176">
    <property type="entry name" value="GLYCOGEN SYNTHASE"/>
    <property type="match status" value="1"/>
</dbReference>
<accession>A0AA88L5I3</accession>
<sequence length="458" mass="52006">MLDNPSVRQSVTHINKIITINESSTDDGKKNNARPATEAPALQEPCLSCCVVGESKTDPYDELKLNKVDSTNDLMEYLDRGESAVVCNKWTFESSWEVANKVGGNYTVIRSKDSISVEELGNQYILLCPYKEEYARVEVEDLEFPAGPMNNAVSKLRDLGFRIHTGRWLVAGNPLVILFDIGSASCNLDQYKQTLFEKSGIGIPHEDIESNDAVIFKFMIAQFIYEFDYFSNKGGEIVPKIVCHFHEWLSGIGLIMTRLWNIKVSTVFTMHATLLGRYLCAQNVDFYNNLEKIDIDAEAGKCQIFHRYCIERAATYLAHIFTTVSEITGIEAEHLLKRHRDFDLDKNLYFFIAGRYEFGNKGGDIFIESLARLNHMMHESGSDKTVVAFLIFPTRTNNYNVATLLGQVLAKSLRDTVHLVQQKFSRKMYEAFHGSGISENNKLLSQDDIIKRFLYASQ</sequence>
<dbReference type="InterPro" id="IPR008631">
    <property type="entry name" value="Glycogen_synth"/>
</dbReference>
<evidence type="ECO:0000256" key="1">
    <source>
        <dbReference type="ARBA" id="ARBA00004964"/>
    </source>
</evidence>
<keyword evidence="3 7" id="KW-0328">Glycosyltransferase</keyword>
<comment type="catalytic activity">
    <reaction evidence="6">
        <text>[(1-&gt;4)-alpha-D-glucosyl](n) + UDP-alpha-D-glucose = [(1-&gt;4)-alpha-D-glucosyl](n+1) + UDP + H(+)</text>
        <dbReference type="Rhea" id="RHEA:18549"/>
        <dbReference type="Rhea" id="RHEA-COMP:9584"/>
        <dbReference type="Rhea" id="RHEA-COMP:9587"/>
        <dbReference type="ChEBI" id="CHEBI:15378"/>
        <dbReference type="ChEBI" id="CHEBI:15444"/>
        <dbReference type="ChEBI" id="CHEBI:58223"/>
        <dbReference type="ChEBI" id="CHEBI:58885"/>
        <dbReference type="EC" id="2.4.1.11"/>
    </reaction>
    <physiologicalReaction direction="left-to-right" evidence="6">
        <dbReference type="Rhea" id="RHEA:18550"/>
    </physiologicalReaction>
</comment>
<keyword evidence="4 7" id="KW-0808">Transferase</keyword>
<protein>
    <recommendedName>
        <fullName evidence="7">Glycogen [starch] synthase</fullName>
        <ecNumber evidence="7">2.4.1.11</ecNumber>
    </recommendedName>
</protein>
<evidence type="ECO:0000313" key="8">
    <source>
        <dbReference type="EMBL" id="KAK2719293.1"/>
    </source>
</evidence>
<evidence type="ECO:0000256" key="4">
    <source>
        <dbReference type="ARBA" id="ARBA00022679"/>
    </source>
</evidence>
<keyword evidence="9" id="KW-1185">Reference proteome</keyword>
<dbReference type="GO" id="GO:0005737">
    <property type="term" value="C:cytoplasm"/>
    <property type="evidence" value="ECO:0007669"/>
    <property type="project" value="TreeGrafter"/>
</dbReference>
<comment type="similarity">
    <text evidence="2 7">Belongs to the glycosyltransferase 3 family.</text>
</comment>
<dbReference type="GO" id="GO:0005978">
    <property type="term" value="P:glycogen biosynthetic process"/>
    <property type="evidence" value="ECO:0007669"/>
    <property type="project" value="UniProtKB-KW"/>
</dbReference>
<evidence type="ECO:0000256" key="3">
    <source>
        <dbReference type="ARBA" id="ARBA00022676"/>
    </source>
</evidence>
<dbReference type="Gene3D" id="6.10.260.10">
    <property type="match status" value="1"/>
</dbReference>
<evidence type="ECO:0000256" key="7">
    <source>
        <dbReference type="RuleBase" id="RU363104"/>
    </source>
</evidence>
<dbReference type="PANTHER" id="PTHR10176:SF3">
    <property type="entry name" value="GLYCOGEN [STARCH] SYNTHASE"/>
    <property type="match status" value="1"/>
</dbReference>
<reference evidence="8" key="1">
    <citation type="submission" date="2023-07" db="EMBL/GenBank/DDBJ databases">
        <title>Chromosome-level genome assembly of Artemia franciscana.</title>
        <authorList>
            <person name="Jo E."/>
        </authorList>
    </citation>
    <scope>NUCLEOTIDE SEQUENCE</scope>
    <source>
        <tissue evidence="8">Whole body</tissue>
    </source>
</reference>
<organism evidence="8 9">
    <name type="scientific">Artemia franciscana</name>
    <name type="common">Brine shrimp</name>
    <name type="synonym">Artemia sanfranciscana</name>
    <dbReference type="NCBI Taxonomy" id="6661"/>
    <lineage>
        <taxon>Eukaryota</taxon>
        <taxon>Metazoa</taxon>
        <taxon>Ecdysozoa</taxon>
        <taxon>Arthropoda</taxon>
        <taxon>Crustacea</taxon>
        <taxon>Branchiopoda</taxon>
        <taxon>Anostraca</taxon>
        <taxon>Artemiidae</taxon>
        <taxon>Artemia</taxon>
    </lineage>
</organism>
<keyword evidence="5 7" id="KW-0320">Glycogen biosynthesis</keyword>
<comment type="pathway">
    <text evidence="1 7">Glycan biosynthesis; glycogen biosynthesis.</text>
</comment>
<comment type="function">
    <text evidence="7">Transfers the glycosyl residue from UDP-Glc to the non-reducing end of alpha-1,4-glucan.</text>
</comment>
<proteinExistence type="inferred from homology"/>
<dbReference type="SUPFAM" id="SSF53756">
    <property type="entry name" value="UDP-Glycosyltransferase/glycogen phosphorylase"/>
    <property type="match status" value="1"/>
</dbReference>
<dbReference type="GO" id="GO:0004373">
    <property type="term" value="F:alpha-1,4-glucan glucosyltransferase (UDP-glucose donor) activity"/>
    <property type="evidence" value="ECO:0007669"/>
    <property type="project" value="UniProtKB-EC"/>
</dbReference>
<dbReference type="EC" id="2.4.1.11" evidence="7"/>